<evidence type="ECO:0000313" key="4">
    <source>
        <dbReference type="Proteomes" id="UP000034832"/>
    </source>
</evidence>
<evidence type="ECO:0000256" key="1">
    <source>
        <dbReference type="ARBA" id="ARBA00007435"/>
    </source>
</evidence>
<dbReference type="SMART" id="SM00465">
    <property type="entry name" value="GIYc"/>
    <property type="match status" value="1"/>
</dbReference>
<sequence>MSFFVYMLASQRNGTLYIGMTDDLPRRVWQHRTGAVPGFTSRYEVKMLVWYQAHESRESAFMRERQLKKWNRGWKIALIEAGNPEWRDLFEDLSP</sequence>
<dbReference type="PANTHER" id="PTHR34477:SF5">
    <property type="entry name" value="BSL5627 PROTEIN"/>
    <property type="match status" value="1"/>
</dbReference>
<dbReference type="AlphaFoldDB" id="A0A4U6BTV7"/>
<dbReference type="Proteomes" id="UP000034832">
    <property type="component" value="Unassembled WGS sequence"/>
</dbReference>
<name>A0A4U6BTV7_9BRAD</name>
<protein>
    <submittedName>
        <fullName evidence="3">GIY-YIG nuclease family protein</fullName>
    </submittedName>
</protein>
<dbReference type="PANTHER" id="PTHR34477">
    <property type="entry name" value="UPF0213 PROTEIN YHBQ"/>
    <property type="match status" value="1"/>
</dbReference>
<dbReference type="InterPro" id="IPR000305">
    <property type="entry name" value="GIY-YIG_endonuc"/>
</dbReference>
<comment type="similarity">
    <text evidence="1">Belongs to the UPF0213 family.</text>
</comment>
<dbReference type="InterPro" id="IPR035901">
    <property type="entry name" value="GIY-YIG_endonuc_sf"/>
</dbReference>
<dbReference type="CDD" id="cd10448">
    <property type="entry name" value="GIY-YIG_unchar_3"/>
    <property type="match status" value="1"/>
</dbReference>
<dbReference type="RefSeq" id="WP_046826462.1">
    <property type="nucleotide sequence ID" value="NZ_LBIA02000001.1"/>
</dbReference>
<gene>
    <name evidence="3" type="ORF">YH63_017740</name>
</gene>
<proteinExistence type="inferred from homology"/>
<dbReference type="PROSITE" id="PS50164">
    <property type="entry name" value="GIY_YIG"/>
    <property type="match status" value="1"/>
</dbReference>
<feature type="domain" description="GIY-YIG" evidence="2">
    <location>
        <begin position="1"/>
        <end position="77"/>
    </location>
</feature>
<evidence type="ECO:0000259" key="2">
    <source>
        <dbReference type="PROSITE" id="PS50164"/>
    </source>
</evidence>
<reference evidence="3" key="1">
    <citation type="submission" date="2019-04" db="EMBL/GenBank/DDBJ databases">
        <title>Whole genome sequencing of cave bacteria.</title>
        <authorList>
            <person name="Gan H.M."/>
            <person name="Barton H."/>
            <person name="Savka M.A."/>
        </authorList>
    </citation>
    <scope>NUCLEOTIDE SEQUENCE [LARGE SCALE GENOMIC DNA]</scope>
    <source>
        <strain evidence="3">LC387</strain>
    </source>
</reference>
<accession>A0A4U6BTV7</accession>
<evidence type="ECO:0000313" key="3">
    <source>
        <dbReference type="EMBL" id="TKT73115.1"/>
    </source>
</evidence>
<dbReference type="OrthoDB" id="287318at2"/>
<dbReference type="Pfam" id="PF01541">
    <property type="entry name" value="GIY-YIG"/>
    <property type="match status" value="1"/>
</dbReference>
<keyword evidence="4" id="KW-1185">Reference proteome</keyword>
<comment type="caution">
    <text evidence="3">The sequence shown here is derived from an EMBL/GenBank/DDBJ whole genome shotgun (WGS) entry which is preliminary data.</text>
</comment>
<dbReference type="InterPro" id="IPR050190">
    <property type="entry name" value="UPF0213_domain"/>
</dbReference>
<dbReference type="Gene3D" id="3.40.1440.10">
    <property type="entry name" value="GIY-YIG endonuclease"/>
    <property type="match status" value="1"/>
</dbReference>
<dbReference type="SUPFAM" id="SSF82771">
    <property type="entry name" value="GIY-YIG endonuclease"/>
    <property type="match status" value="1"/>
</dbReference>
<organism evidence="3 4">
    <name type="scientific">Afipia massiliensis</name>
    <dbReference type="NCBI Taxonomy" id="211460"/>
    <lineage>
        <taxon>Bacteria</taxon>
        <taxon>Pseudomonadati</taxon>
        <taxon>Pseudomonadota</taxon>
        <taxon>Alphaproteobacteria</taxon>
        <taxon>Hyphomicrobiales</taxon>
        <taxon>Nitrobacteraceae</taxon>
        <taxon>Afipia</taxon>
    </lineage>
</organism>
<dbReference type="EMBL" id="LBIA02000001">
    <property type="protein sequence ID" value="TKT73115.1"/>
    <property type="molecule type" value="Genomic_DNA"/>
</dbReference>